<name>A0ABS6JGN2_9BACI</name>
<feature type="compositionally biased region" description="Polar residues" evidence="1">
    <location>
        <begin position="272"/>
        <end position="285"/>
    </location>
</feature>
<dbReference type="Proteomes" id="UP000784880">
    <property type="component" value="Unassembled WGS sequence"/>
</dbReference>
<dbReference type="InterPro" id="IPR007760">
    <property type="entry name" value="Mn_catalase"/>
</dbReference>
<sequence>MFYHIKELQHEAKPSCPDPIFARQLQEILGGQYGEISVALQYLFQGWNFRGAEKYRDLLMDVGTEELAHIEMLATMISRLLDGAPVGDQEKAAKDPMVGAVLGGMNPQHAIVSGLGAMPADSNGNRWTANYIGASGNLLADFRANLTAESQGRLQAVRLYEAASDPGVKDMLAFLIARDTMHQNMWKAAIAELEAQENIVVPSTFPKELEKRQVAYDFYNLSEGEESSKGRWAKGKSMDGLGSFKYYSQAPAYGTKPSLKPAPPYIHDTLPNIRSGSNQEPPHHE</sequence>
<accession>A0ABS6JGN2</accession>
<evidence type="ECO:0000256" key="1">
    <source>
        <dbReference type="SAM" id="MobiDB-lite"/>
    </source>
</evidence>
<dbReference type="RefSeq" id="WP_217067023.1">
    <property type="nucleotide sequence ID" value="NZ_JAHQCS010000112.1"/>
</dbReference>
<keyword evidence="3" id="KW-1185">Reference proteome</keyword>
<feature type="region of interest" description="Disordered" evidence="1">
    <location>
        <begin position="255"/>
        <end position="285"/>
    </location>
</feature>
<dbReference type="InterPro" id="IPR039377">
    <property type="entry name" value="Mn_catalase_dom"/>
</dbReference>
<reference evidence="2 3" key="1">
    <citation type="submission" date="2021-06" db="EMBL/GenBank/DDBJ databases">
        <title>Bacillus sp. RD4P76, an endophyte from a halophyte.</title>
        <authorList>
            <person name="Sun J.-Q."/>
        </authorList>
    </citation>
    <scope>NUCLEOTIDE SEQUENCE [LARGE SCALE GENOMIC DNA]</scope>
    <source>
        <strain evidence="2 3">CGMCC 1.15917</strain>
    </source>
</reference>
<dbReference type="EMBL" id="JAHQCS010000112">
    <property type="protein sequence ID" value="MBU9712846.1"/>
    <property type="molecule type" value="Genomic_DNA"/>
</dbReference>
<dbReference type="CDD" id="cd01051">
    <property type="entry name" value="Mn_catalase"/>
    <property type="match status" value="1"/>
</dbReference>
<dbReference type="Pfam" id="PF05067">
    <property type="entry name" value="Mn_catalase"/>
    <property type="match status" value="1"/>
</dbReference>
<organism evidence="2 3">
    <name type="scientific">Evansella tamaricis</name>
    <dbReference type="NCBI Taxonomy" id="2069301"/>
    <lineage>
        <taxon>Bacteria</taxon>
        <taxon>Bacillati</taxon>
        <taxon>Bacillota</taxon>
        <taxon>Bacilli</taxon>
        <taxon>Bacillales</taxon>
        <taxon>Bacillaceae</taxon>
        <taxon>Evansella</taxon>
    </lineage>
</organism>
<comment type="caution">
    <text evidence="2">The sequence shown here is derived from an EMBL/GenBank/DDBJ whole genome shotgun (WGS) entry which is preliminary data.</text>
</comment>
<evidence type="ECO:0000313" key="2">
    <source>
        <dbReference type="EMBL" id="MBU9712846.1"/>
    </source>
</evidence>
<gene>
    <name evidence="2" type="ORF">KS419_14035</name>
</gene>
<evidence type="ECO:0000313" key="3">
    <source>
        <dbReference type="Proteomes" id="UP000784880"/>
    </source>
</evidence>
<protein>
    <submittedName>
        <fullName evidence="2">Manganese catalase family protein</fullName>
    </submittedName>
</protein>
<proteinExistence type="predicted"/>